<evidence type="ECO:0000313" key="7">
    <source>
        <dbReference type="EMBL" id="SFM91212.1"/>
    </source>
</evidence>
<evidence type="ECO:0000259" key="6">
    <source>
        <dbReference type="PROSITE" id="PS51686"/>
    </source>
</evidence>
<evidence type="ECO:0000313" key="8">
    <source>
        <dbReference type="Proteomes" id="UP000199561"/>
    </source>
</evidence>
<feature type="binding site" evidence="5">
    <location>
        <position position="254"/>
    </location>
    <ligand>
        <name>S-adenosyl-L-methionine</name>
        <dbReference type="ChEBI" id="CHEBI:59789"/>
    </ligand>
</feature>
<keyword evidence="1 5" id="KW-0489">Methyltransferase</keyword>
<dbReference type="Gene3D" id="3.30.70.1170">
    <property type="entry name" value="Sun protein, domain 3"/>
    <property type="match status" value="1"/>
</dbReference>
<dbReference type="RefSeq" id="WP_090672562.1">
    <property type="nucleotide sequence ID" value="NZ_FOUF01000051.1"/>
</dbReference>
<name>A0A1I4UQH2_9PROT</name>
<accession>A0A1I4UQH2</accession>
<evidence type="ECO:0000256" key="1">
    <source>
        <dbReference type="ARBA" id="ARBA00022603"/>
    </source>
</evidence>
<dbReference type="EMBL" id="FOUF01000051">
    <property type="protein sequence ID" value="SFM91212.1"/>
    <property type="molecule type" value="Genomic_DNA"/>
</dbReference>
<dbReference type="InterPro" id="IPR023267">
    <property type="entry name" value="RCMT"/>
</dbReference>
<evidence type="ECO:0000256" key="2">
    <source>
        <dbReference type="ARBA" id="ARBA00022679"/>
    </source>
</evidence>
<sequence length="423" mass="47274">MRPSPAQFDMTIAAIRTVLPLKAPADALLRQFFREHPMIGQNDRAIIAEIVFGILRHRIFLECLTEKITPHSLLLAYLAKFEGMNLRELATFINDSEAKWLARIKAISSTSQSLTIQAEFPEWLVEKLQKFMSDNEILELGQALQCPAPLDLRVNTLLAKQDEVLATLNQQGIEANATPYSPIGIRLTGKPAINKNPLFLSGKIEVQDESSQILGYLLAPRRGEMVVDFCAGAGGKALMLGALMHSQGRIYAFDISEKRLNNLKPRLKRSGLSNLHPQRINNENDARIKRLQGKIDRVLVDAPCSGLGTLRRNPDLKWRQSPQSIDELKTKQTVILTSAAKLLKPGGRLVYATCSLLPEENQEIIEHFLSENASCFTRLNCAHILSQQNIPLDTGEYLQLFPNLHHTDGFFAAALERSKENLA</sequence>
<feature type="active site" description="Nucleophile" evidence="5">
    <location>
        <position position="354"/>
    </location>
</feature>
<dbReference type="Gene3D" id="3.40.50.150">
    <property type="entry name" value="Vaccinia Virus protein VP39"/>
    <property type="match status" value="1"/>
</dbReference>
<comment type="similarity">
    <text evidence="5">Belongs to the class I-like SAM-binding methyltransferase superfamily. RsmB/NOP family.</text>
</comment>
<dbReference type="Pfam" id="PF22458">
    <property type="entry name" value="RsmF-B_ferredox"/>
    <property type="match status" value="1"/>
</dbReference>
<keyword evidence="4 5" id="KW-0694">RNA-binding</keyword>
<gene>
    <name evidence="7" type="ORF">SAMN05421880_1515</name>
</gene>
<dbReference type="STRING" id="52442.SAMN05421880_1515"/>
<reference evidence="7 8" key="1">
    <citation type="submission" date="2016-10" db="EMBL/GenBank/DDBJ databases">
        <authorList>
            <person name="de Groot N.N."/>
        </authorList>
    </citation>
    <scope>NUCLEOTIDE SEQUENCE [LARGE SCALE GENOMIC DNA]</scope>
    <source>
        <strain evidence="7 8">Nm146</strain>
    </source>
</reference>
<organism evidence="7 8">
    <name type="scientific">Nitrosomonas nitrosa</name>
    <dbReference type="NCBI Taxonomy" id="52442"/>
    <lineage>
        <taxon>Bacteria</taxon>
        <taxon>Pseudomonadati</taxon>
        <taxon>Pseudomonadota</taxon>
        <taxon>Betaproteobacteria</taxon>
        <taxon>Nitrosomonadales</taxon>
        <taxon>Nitrosomonadaceae</taxon>
        <taxon>Nitrosomonas</taxon>
    </lineage>
</organism>
<dbReference type="Pfam" id="PF01189">
    <property type="entry name" value="Methyltr_RsmB-F"/>
    <property type="match status" value="1"/>
</dbReference>
<dbReference type="PANTHER" id="PTHR22807">
    <property type="entry name" value="NOP2 YEAST -RELATED NOL1/NOP2/FMU SUN DOMAIN-CONTAINING"/>
    <property type="match status" value="1"/>
</dbReference>
<evidence type="ECO:0000256" key="5">
    <source>
        <dbReference type="PROSITE-ProRule" id="PRU01023"/>
    </source>
</evidence>
<keyword evidence="2 5" id="KW-0808">Transferase</keyword>
<dbReference type="PROSITE" id="PS51686">
    <property type="entry name" value="SAM_MT_RSMB_NOP"/>
    <property type="match status" value="1"/>
</dbReference>
<dbReference type="GO" id="GO:0001510">
    <property type="term" value="P:RNA methylation"/>
    <property type="evidence" value="ECO:0007669"/>
    <property type="project" value="InterPro"/>
</dbReference>
<evidence type="ECO:0000256" key="3">
    <source>
        <dbReference type="ARBA" id="ARBA00022691"/>
    </source>
</evidence>
<dbReference type="SUPFAM" id="SSF53335">
    <property type="entry name" value="S-adenosyl-L-methionine-dependent methyltransferases"/>
    <property type="match status" value="1"/>
</dbReference>
<dbReference type="InterPro" id="IPR001678">
    <property type="entry name" value="MeTrfase_RsmB-F_NOP2_dom"/>
</dbReference>
<dbReference type="InterPro" id="IPR029063">
    <property type="entry name" value="SAM-dependent_MTases_sf"/>
</dbReference>
<keyword evidence="3 5" id="KW-0949">S-adenosyl-L-methionine</keyword>
<proteinExistence type="inferred from homology"/>
<protein>
    <submittedName>
        <fullName evidence="7">16S rRNA (Cytosine967-C5)-methyltransferase</fullName>
    </submittedName>
</protein>
<dbReference type="PANTHER" id="PTHR22807:SF53">
    <property type="entry name" value="RIBOSOMAL RNA SMALL SUBUNIT METHYLTRANSFERASE B-RELATED"/>
    <property type="match status" value="1"/>
</dbReference>
<keyword evidence="8" id="KW-1185">Reference proteome</keyword>
<dbReference type="GO" id="GO:0003723">
    <property type="term" value="F:RNA binding"/>
    <property type="evidence" value="ECO:0007669"/>
    <property type="project" value="UniProtKB-UniRule"/>
</dbReference>
<dbReference type="GO" id="GO:0008173">
    <property type="term" value="F:RNA methyltransferase activity"/>
    <property type="evidence" value="ECO:0007669"/>
    <property type="project" value="InterPro"/>
</dbReference>
<dbReference type="InterPro" id="IPR054728">
    <property type="entry name" value="RsmB-like_ferredoxin"/>
</dbReference>
<dbReference type="Proteomes" id="UP000199561">
    <property type="component" value="Unassembled WGS sequence"/>
</dbReference>
<dbReference type="AlphaFoldDB" id="A0A1I4UQH2"/>
<dbReference type="InterPro" id="IPR049560">
    <property type="entry name" value="MeTrfase_RsmB-F_NOP2_cat"/>
</dbReference>
<comment type="caution">
    <text evidence="5">Lacks conserved residue(s) required for the propagation of feature annotation.</text>
</comment>
<evidence type="ECO:0000256" key="4">
    <source>
        <dbReference type="ARBA" id="ARBA00022884"/>
    </source>
</evidence>
<feature type="domain" description="SAM-dependent MTase RsmB/NOP-type" evidence="6">
    <location>
        <begin position="140"/>
        <end position="418"/>
    </location>
</feature>
<dbReference type="PRINTS" id="PR02008">
    <property type="entry name" value="RCMTFAMILY"/>
</dbReference>
<feature type="binding site" evidence="5">
    <location>
        <position position="301"/>
    </location>
    <ligand>
        <name>S-adenosyl-L-methionine</name>
        <dbReference type="ChEBI" id="CHEBI:59789"/>
    </ligand>
</feature>
<dbReference type="CDD" id="cd02440">
    <property type="entry name" value="AdoMet_MTases"/>
    <property type="match status" value="1"/>
</dbReference>